<reference evidence="3" key="1">
    <citation type="journal article" date="2019" name="Int. J. Syst. Evol. Microbiol.">
        <title>The Global Catalogue of Microorganisms (GCM) 10K type strain sequencing project: providing services to taxonomists for standard genome sequencing and annotation.</title>
        <authorList>
            <consortium name="The Broad Institute Genomics Platform"/>
            <consortium name="The Broad Institute Genome Sequencing Center for Infectious Disease"/>
            <person name="Wu L."/>
            <person name="Ma J."/>
        </authorList>
    </citation>
    <scope>NUCLEOTIDE SEQUENCE [LARGE SCALE GENOMIC DNA]</scope>
    <source>
        <strain evidence="3">NBRC 112416</strain>
    </source>
</reference>
<dbReference type="Proteomes" id="UP001156691">
    <property type="component" value="Unassembled WGS sequence"/>
</dbReference>
<dbReference type="Pfam" id="PF05656">
    <property type="entry name" value="DUF805"/>
    <property type="match status" value="1"/>
</dbReference>
<keyword evidence="1" id="KW-0472">Membrane</keyword>
<protein>
    <submittedName>
        <fullName evidence="2">DUF805 domain-containing protein</fullName>
    </submittedName>
</protein>
<feature type="transmembrane region" description="Helical" evidence="1">
    <location>
        <begin position="117"/>
        <end position="140"/>
    </location>
</feature>
<feature type="transmembrane region" description="Helical" evidence="1">
    <location>
        <begin position="30"/>
        <end position="52"/>
    </location>
</feature>
<proteinExistence type="predicted"/>
<dbReference type="InterPro" id="IPR008523">
    <property type="entry name" value="DUF805"/>
</dbReference>
<dbReference type="PANTHER" id="PTHR34980">
    <property type="entry name" value="INNER MEMBRANE PROTEIN-RELATED-RELATED"/>
    <property type="match status" value="1"/>
</dbReference>
<name>A0ABQ5W037_9HYPH</name>
<evidence type="ECO:0000313" key="2">
    <source>
        <dbReference type="EMBL" id="GLQ53223.1"/>
    </source>
</evidence>
<feature type="transmembrane region" description="Helical" evidence="1">
    <location>
        <begin position="152"/>
        <end position="175"/>
    </location>
</feature>
<gene>
    <name evidence="2" type="ORF">GCM10010862_04810</name>
</gene>
<evidence type="ECO:0000313" key="3">
    <source>
        <dbReference type="Proteomes" id="UP001156691"/>
    </source>
</evidence>
<organism evidence="2 3">
    <name type="scientific">Devosia nitrariae</name>
    <dbReference type="NCBI Taxonomy" id="2071872"/>
    <lineage>
        <taxon>Bacteria</taxon>
        <taxon>Pseudomonadati</taxon>
        <taxon>Pseudomonadota</taxon>
        <taxon>Alphaproteobacteria</taxon>
        <taxon>Hyphomicrobiales</taxon>
        <taxon>Devosiaceae</taxon>
        <taxon>Devosia</taxon>
    </lineage>
</organism>
<dbReference type="PANTHER" id="PTHR34980:SF3">
    <property type="entry name" value="BLR8105 PROTEIN"/>
    <property type="match status" value="1"/>
</dbReference>
<accession>A0ABQ5W037</accession>
<keyword evidence="1" id="KW-0812">Transmembrane</keyword>
<feature type="transmembrane region" description="Helical" evidence="1">
    <location>
        <begin position="86"/>
        <end position="105"/>
    </location>
</feature>
<keyword evidence="3" id="KW-1185">Reference proteome</keyword>
<evidence type="ECO:0000256" key="1">
    <source>
        <dbReference type="SAM" id="Phobius"/>
    </source>
</evidence>
<sequence>MGSPHTPGGDGMDWTFLFGSFEGRISRKTFWIGTIILAVALIALSFLVLPLLGLGMMNPALPDATTGGDAQAIGQQFLDSASRAGWANLVVVLIFAYPMMAVMLKRRHDRNSPGWDVYAYIGLLALLSVLQGLGLCFTVAEVNGMLMPTPTLIGTIVPAIVGLLALYLLVVMGFLKGDSGANAYGPDPLGGTASATA</sequence>
<keyword evidence="1" id="KW-1133">Transmembrane helix</keyword>
<comment type="caution">
    <text evidence="2">The sequence shown here is derived from an EMBL/GenBank/DDBJ whole genome shotgun (WGS) entry which is preliminary data.</text>
</comment>
<dbReference type="EMBL" id="BSNS01000002">
    <property type="protein sequence ID" value="GLQ53223.1"/>
    <property type="molecule type" value="Genomic_DNA"/>
</dbReference>